<dbReference type="GeneID" id="36562979"/>
<feature type="transmembrane region" description="Helical" evidence="1">
    <location>
        <begin position="17"/>
        <end position="38"/>
    </location>
</feature>
<dbReference type="RefSeq" id="XP_024698861.1">
    <property type="nucleotide sequence ID" value="XM_024855273.1"/>
</dbReference>
<sequence>MITQIYRPKMTTFALHFFSNLSACASLGSTPFTFYFILRIKIRSHFSIDDVKKKCRLVFREARLIGLSIIRSGSGSGSVYAIVVMRNMLSMPQVVAPLPFARGFPNASVYIRLCRSTM</sequence>
<keyword evidence="3" id="KW-1185">Reference proteome</keyword>
<comment type="caution">
    <text evidence="2">The sequence shown here is derived from an EMBL/GenBank/DDBJ whole genome shotgun (WGS) entry which is preliminary data.</text>
</comment>
<dbReference type="EMBL" id="MSFO01000010">
    <property type="protein sequence ID" value="PLB43559.1"/>
    <property type="molecule type" value="Genomic_DNA"/>
</dbReference>
<evidence type="ECO:0000256" key="1">
    <source>
        <dbReference type="SAM" id="Phobius"/>
    </source>
</evidence>
<evidence type="ECO:0000313" key="3">
    <source>
        <dbReference type="Proteomes" id="UP000234275"/>
    </source>
</evidence>
<evidence type="ECO:0000313" key="2">
    <source>
        <dbReference type="EMBL" id="PLB43559.1"/>
    </source>
</evidence>
<dbReference type="VEuPathDB" id="FungiDB:P170DRAFT_56090"/>
<reference evidence="2 3" key="1">
    <citation type="submission" date="2016-12" db="EMBL/GenBank/DDBJ databases">
        <title>The genomes of Aspergillus section Nigri reveals drivers in fungal speciation.</title>
        <authorList>
            <consortium name="DOE Joint Genome Institute"/>
            <person name="Vesth T.C."/>
            <person name="Nybo J."/>
            <person name="Theobald S."/>
            <person name="Brandl J."/>
            <person name="Frisvad J.C."/>
            <person name="Nielsen K.F."/>
            <person name="Lyhne E.K."/>
            <person name="Kogle M.E."/>
            <person name="Kuo A."/>
            <person name="Riley R."/>
            <person name="Clum A."/>
            <person name="Nolan M."/>
            <person name="Lipzen A."/>
            <person name="Salamov A."/>
            <person name="Henrissat B."/>
            <person name="Wiebenga A."/>
            <person name="De Vries R.P."/>
            <person name="Grigoriev I.V."/>
            <person name="Mortensen U.H."/>
            <person name="Andersen M.R."/>
            <person name="Baker S.E."/>
        </authorList>
    </citation>
    <scope>NUCLEOTIDE SEQUENCE [LARGE SCALE GENOMIC DNA]</scope>
    <source>
        <strain evidence="2 3">IBT 23096</strain>
    </source>
</reference>
<accession>A0A2I2FSG0</accession>
<dbReference type="AlphaFoldDB" id="A0A2I2FSG0"/>
<name>A0A2I2FSG0_9EURO</name>
<keyword evidence="1" id="KW-0812">Transmembrane</keyword>
<organism evidence="2 3">
    <name type="scientific">Aspergillus steynii IBT 23096</name>
    <dbReference type="NCBI Taxonomy" id="1392250"/>
    <lineage>
        <taxon>Eukaryota</taxon>
        <taxon>Fungi</taxon>
        <taxon>Dikarya</taxon>
        <taxon>Ascomycota</taxon>
        <taxon>Pezizomycotina</taxon>
        <taxon>Eurotiomycetes</taxon>
        <taxon>Eurotiomycetidae</taxon>
        <taxon>Eurotiales</taxon>
        <taxon>Aspergillaceae</taxon>
        <taxon>Aspergillus</taxon>
        <taxon>Aspergillus subgen. Circumdati</taxon>
    </lineage>
</organism>
<gene>
    <name evidence="2" type="ORF">P170DRAFT_56090</name>
</gene>
<dbReference type="Proteomes" id="UP000234275">
    <property type="component" value="Unassembled WGS sequence"/>
</dbReference>
<keyword evidence="1" id="KW-0472">Membrane</keyword>
<protein>
    <submittedName>
        <fullName evidence="2">Uncharacterized protein</fullName>
    </submittedName>
</protein>
<proteinExistence type="predicted"/>
<keyword evidence="1" id="KW-1133">Transmembrane helix</keyword>